<keyword evidence="6" id="KW-0067">ATP-binding</keyword>
<name>A0A381PTY4_9ZZZZ</name>
<dbReference type="Pfam" id="PF21799">
    <property type="entry name" value="MurD-like_N"/>
    <property type="match status" value="1"/>
</dbReference>
<dbReference type="SUPFAM" id="SSF53623">
    <property type="entry name" value="MurD-like peptide ligases, catalytic domain"/>
    <property type="match status" value="1"/>
</dbReference>
<dbReference type="Gene3D" id="3.40.1190.10">
    <property type="entry name" value="Mur-like, catalytic domain"/>
    <property type="match status" value="1"/>
</dbReference>
<sequence>MVEKSSNRISVIVGLGSTGLSCAKYFASKGKPYKVVDNRDDPPGLSALIEQFPATEYEVGGFFLDTFKNARELVVSPGISLNTSEIVAARRAGVPVTGDIDIFAKLVTTPIIGITGSNGKSTVVSILAEILKKAGKNYGLGGNLDGANFKPALDLLGEGKKDFYVLELSSFQLETTEKLSAEVAAILNLSPDHMDRYDTLEEYHRAKLRVFNGCKQILINRDDDYSYPQKKLGLPVWDYGLSRPGANGLGLLEEDGDQYLAFQFEKLVSVNELKVFGQHNIKNVLAAAGLAMALGIDMKYIRAAIKEYEGLPHRCQWVANIRGVEFYNDSKGTNVGATMAAVEGLGQIISGHILLIAGGISKGTDFRPLVPMINRWGKEVILIGQDAVEMAANFDNDIQTYFANDMQDAVSVALEHATPGDAVLLSPACASFDMFQNFQERGQAFIQSVGRL</sequence>
<evidence type="ECO:0000259" key="7">
    <source>
        <dbReference type="Pfam" id="PF02875"/>
    </source>
</evidence>
<dbReference type="Gene3D" id="3.90.190.20">
    <property type="entry name" value="Mur ligase, C-terminal domain"/>
    <property type="match status" value="1"/>
</dbReference>
<dbReference type="InterPro" id="IPR013221">
    <property type="entry name" value="Mur_ligase_cen"/>
</dbReference>
<dbReference type="SUPFAM" id="SSF51984">
    <property type="entry name" value="MurCD N-terminal domain"/>
    <property type="match status" value="1"/>
</dbReference>
<dbReference type="SUPFAM" id="SSF53244">
    <property type="entry name" value="MurD-like peptide ligases, peptide-binding domain"/>
    <property type="match status" value="1"/>
</dbReference>
<dbReference type="Pfam" id="PF08245">
    <property type="entry name" value="Mur_ligase_M"/>
    <property type="match status" value="1"/>
</dbReference>
<dbReference type="Pfam" id="PF02875">
    <property type="entry name" value="Mur_ligase_C"/>
    <property type="match status" value="1"/>
</dbReference>
<evidence type="ECO:0000256" key="5">
    <source>
        <dbReference type="ARBA" id="ARBA00022741"/>
    </source>
</evidence>
<dbReference type="GO" id="GO:0009252">
    <property type="term" value="P:peptidoglycan biosynthetic process"/>
    <property type="evidence" value="ECO:0007669"/>
    <property type="project" value="UniProtKB-UniPathway"/>
</dbReference>
<evidence type="ECO:0000256" key="1">
    <source>
        <dbReference type="ARBA" id="ARBA00004496"/>
    </source>
</evidence>
<comment type="pathway">
    <text evidence="2">Cell wall biogenesis; peptidoglycan biosynthesis.</text>
</comment>
<feature type="domain" description="Mur ligase central" evidence="8">
    <location>
        <begin position="114"/>
        <end position="291"/>
    </location>
</feature>
<dbReference type="InterPro" id="IPR005762">
    <property type="entry name" value="MurD"/>
</dbReference>
<dbReference type="AlphaFoldDB" id="A0A381PTY4"/>
<evidence type="ECO:0000256" key="4">
    <source>
        <dbReference type="ARBA" id="ARBA00022598"/>
    </source>
</evidence>
<dbReference type="InterPro" id="IPR036565">
    <property type="entry name" value="Mur-like_cat_sf"/>
</dbReference>
<dbReference type="GO" id="GO:0008360">
    <property type="term" value="P:regulation of cell shape"/>
    <property type="evidence" value="ECO:0007669"/>
    <property type="project" value="InterPro"/>
</dbReference>
<dbReference type="UniPathway" id="UPA00219"/>
<feature type="domain" description="Mur ligase C-terminal" evidence="7">
    <location>
        <begin position="313"/>
        <end position="429"/>
    </location>
</feature>
<protein>
    <submittedName>
        <fullName evidence="9">Uncharacterized protein</fullName>
    </submittedName>
</protein>
<dbReference type="InterPro" id="IPR036615">
    <property type="entry name" value="Mur_ligase_C_dom_sf"/>
</dbReference>
<proteinExistence type="inferred from homology"/>
<dbReference type="HAMAP" id="MF_00639">
    <property type="entry name" value="MurD"/>
    <property type="match status" value="1"/>
</dbReference>
<evidence type="ECO:0000313" key="9">
    <source>
        <dbReference type="EMBL" id="SUZ69419.1"/>
    </source>
</evidence>
<evidence type="ECO:0000256" key="6">
    <source>
        <dbReference type="ARBA" id="ARBA00022840"/>
    </source>
</evidence>
<dbReference type="PANTHER" id="PTHR43692">
    <property type="entry name" value="UDP-N-ACETYLMURAMOYLALANINE--D-GLUTAMATE LIGASE"/>
    <property type="match status" value="1"/>
</dbReference>
<organism evidence="9">
    <name type="scientific">marine metagenome</name>
    <dbReference type="NCBI Taxonomy" id="408172"/>
    <lineage>
        <taxon>unclassified sequences</taxon>
        <taxon>metagenomes</taxon>
        <taxon>ecological metagenomes</taxon>
    </lineage>
</organism>
<accession>A0A381PTY4</accession>
<keyword evidence="3" id="KW-0963">Cytoplasm</keyword>
<evidence type="ECO:0000256" key="3">
    <source>
        <dbReference type="ARBA" id="ARBA00022490"/>
    </source>
</evidence>
<evidence type="ECO:0000256" key="2">
    <source>
        <dbReference type="ARBA" id="ARBA00004752"/>
    </source>
</evidence>
<keyword evidence="4" id="KW-0436">Ligase</keyword>
<dbReference type="PANTHER" id="PTHR43692:SF1">
    <property type="entry name" value="UDP-N-ACETYLMURAMOYLALANINE--D-GLUTAMATE LIGASE"/>
    <property type="match status" value="1"/>
</dbReference>
<dbReference type="PROSITE" id="PS51257">
    <property type="entry name" value="PROKAR_LIPOPROTEIN"/>
    <property type="match status" value="1"/>
</dbReference>
<dbReference type="NCBIfam" id="TIGR01087">
    <property type="entry name" value="murD"/>
    <property type="match status" value="1"/>
</dbReference>
<keyword evidence="5" id="KW-0547">Nucleotide-binding</keyword>
<dbReference type="GO" id="GO:0005524">
    <property type="term" value="F:ATP binding"/>
    <property type="evidence" value="ECO:0007669"/>
    <property type="project" value="UniProtKB-KW"/>
</dbReference>
<dbReference type="GO" id="GO:0008764">
    <property type="term" value="F:UDP-N-acetylmuramoylalanine-D-glutamate ligase activity"/>
    <property type="evidence" value="ECO:0007669"/>
    <property type="project" value="UniProtKB-EC"/>
</dbReference>
<reference evidence="9" key="1">
    <citation type="submission" date="2018-05" db="EMBL/GenBank/DDBJ databases">
        <authorList>
            <person name="Lanie J.A."/>
            <person name="Ng W.-L."/>
            <person name="Kazmierczak K.M."/>
            <person name="Andrzejewski T.M."/>
            <person name="Davidsen T.M."/>
            <person name="Wayne K.J."/>
            <person name="Tettelin H."/>
            <person name="Glass J.I."/>
            <person name="Rusch D."/>
            <person name="Podicherti R."/>
            <person name="Tsui H.-C.T."/>
            <person name="Winkler M.E."/>
        </authorList>
    </citation>
    <scope>NUCLEOTIDE SEQUENCE</scope>
</reference>
<comment type="subcellular location">
    <subcellularLocation>
        <location evidence="1">Cytoplasm</location>
    </subcellularLocation>
</comment>
<dbReference type="EMBL" id="UINC01001061">
    <property type="protein sequence ID" value="SUZ69419.1"/>
    <property type="molecule type" value="Genomic_DNA"/>
</dbReference>
<dbReference type="GO" id="GO:0051301">
    <property type="term" value="P:cell division"/>
    <property type="evidence" value="ECO:0007669"/>
    <property type="project" value="InterPro"/>
</dbReference>
<dbReference type="InterPro" id="IPR004101">
    <property type="entry name" value="Mur_ligase_C"/>
</dbReference>
<gene>
    <name evidence="9" type="ORF">METZ01_LOCUS22273</name>
</gene>
<dbReference type="Gene3D" id="3.40.50.720">
    <property type="entry name" value="NAD(P)-binding Rossmann-like Domain"/>
    <property type="match status" value="1"/>
</dbReference>
<dbReference type="GO" id="GO:0005737">
    <property type="term" value="C:cytoplasm"/>
    <property type="evidence" value="ECO:0007669"/>
    <property type="project" value="UniProtKB-SubCell"/>
</dbReference>
<evidence type="ECO:0000259" key="8">
    <source>
        <dbReference type="Pfam" id="PF08245"/>
    </source>
</evidence>